<sequence length="153" mass="17800">MYLSRNRWEFGIAVWWVTGFQTDEDWEQEFADMRELMAHSPKLPFRPAVLLYLDCSRPNAMRRKQLAEMSALPAYNPYLAIVTTDPELRGAQVAMRWVGPPPQCEKMVFETTEGALAWLEEKRGRPLSALRIMAMTVERTASRMRAKPHDARR</sequence>
<protein>
    <recommendedName>
        <fullName evidence="3">STAS/SEC14 domain-containing protein</fullName>
    </recommendedName>
</protein>
<evidence type="ECO:0000313" key="1">
    <source>
        <dbReference type="EMBL" id="WXA99672.1"/>
    </source>
</evidence>
<proteinExistence type="predicted"/>
<evidence type="ECO:0000313" key="2">
    <source>
        <dbReference type="Proteomes" id="UP001379533"/>
    </source>
</evidence>
<dbReference type="EMBL" id="CP089982">
    <property type="protein sequence ID" value="WXA99672.1"/>
    <property type="molecule type" value="Genomic_DNA"/>
</dbReference>
<dbReference type="RefSeq" id="WP_394850313.1">
    <property type="nucleotide sequence ID" value="NZ_CP089982.1"/>
</dbReference>
<keyword evidence="2" id="KW-1185">Reference proteome</keyword>
<accession>A0ABZ2KLZ2</accession>
<organism evidence="1 2">
    <name type="scientific">Pendulispora brunnea</name>
    <dbReference type="NCBI Taxonomy" id="2905690"/>
    <lineage>
        <taxon>Bacteria</taxon>
        <taxon>Pseudomonadati</taxon>
        <taxon>Myxococcota</taxon>
        <taxon>Myxococcia</taxon>
        <taxon>Myxococcales</taxon>
        <taxon>Sorangiineae</taxon>
        <taxon>Pendulisporaceae</taxon>
        <taxon>Pendulispora</taxon>
    </lineage>
</organism>
<reference evidence="1 2" key="1">
    <citation type="submission" date="2021-12" db="EMBL/GenBank/DDBJ databases">
        <title>Discovery of the Pendulisporaceae a myxobacterial family with distinct sporulation behavior and unique specialized metabolism.</title>
        <authorList>
            <person name="Garcia R."/>
            <person name="Popoff A."/>
            <person name="Bader C.D."/>
            <person name="Loehr J."/>
            <person name="Walesch S."/>
            <person name="Walt C."/>
            <person name="Boldt J."/>
            <person name="Bunk B."/>
            <person name="Haeckl F.J.F.P.J."/>
            <person name="Gunesch A.P."/>
            <person name="Birkelbach J."/>
            <person name="Nuebel U."/>
            <person name="Pietschmann T."/>
            <person name="Bach T."/>
            <person name="Mueller R."/>
        </authorList>
    </citation>
    <scope>NUCLEOTIDE SEQUENCE [LARGE SCALE GENOMIC DNA]</scope>
    <source>
        <strain evidence="1 2">MSr12523</strain>
    </source>
</reference>
<gene>
    <name evidence="1" type="ORF">LZC95_23005</name>
</gene>
<evidence type="ECO:0008006" key="3">
    <source>
        <dbReference type="Google" id="ProtNLM"/>
    </source>
</evidence>
<dbReference type="Proteomes" id="UP001379533">
    <property type="component" value="Chromosome"/>
</dbReference>
<name>A0ABZ2KLZ2_9BACT</name>